<keyword evidence="1 6" id="KW-0547">Nucleotide-binding</keyword>
<feature type="region of interest" description="Disordered" evidence="7">
    <location>
        <begin position="1"/>
        <end position="30"/>
    </location>
</feature>
<comment type="subunit">
    <text evidence="6">Homotetramer.</text>
</comment>
<dbReference type="PANTHER" id="PTHR12592:SF0">
    <property type="entry name" value="ATP-DEPENDENT (S)-NAD(P)H-HYDRATE DEHYDRATASE"/>
    <property type="match status" value="1"/>
</dbReference>
<dbReference type="SUPFAM" id="SSF53613">
    <property type="entry name" value="Ribokinase-like"/>
    <property type="match status" value="1"/>
</dbReference>
<evidence type="ECO:0000256" key="3">
    <source>
        <dbReference type="ARBA" id="ARBA00022857"/>
    </source>
</evidence>
<reference evidence="9" key="1">
    <citation type="submission" date="2023-06" db="EMBL/GenBank/DDBJ databases">
        <authorList>
            <person name="Jiang Y."/>
            <person name="Liu Q."/>
        </authorList>
    </citation>
    <scope>NUCLEOTIDE SEQUENCE</scope>
    <source>
        <strain evidence="9">CGMCC 1.12090</strain>
    </source>
</reference>
<keyword evidence="4 6" id="KW-0520">NAD</keyword>
<name>A0ABT8SGI3_9BURK</name>
<evidence type="ECO:0000256" key="2">
    <source>
        <dbReference type="ARBA" id="ARBA00022840"/>
    </source>
</evidence>
<comment type="catalytic activity">
    <reaction evidence="6">
        <text>(6S)-NADHX + ADP = AMP + phosphate + NADH + H(+)</text>
        <dbReference type="Rhea" id="RHEA:32223"/>
        <dbReference type="ChEBI" id="CHEBI:15378"/>
        <dbReference type="ChEBI" id="CHEBI:43474"/>
        <dbReference type="ChEBI" id="CHEBI:57945"/>
        <dbReference type="ChEBI" id="CHEBI:64074"/>
        <dbReference type="ChEBI" id="CHEBI:456215"/>
        <dbReference type="ChEBI" id="CHEBI:456216"/>
        <dbReference type="EC" id="4.2.1.136"/>
    </reaction>
</comment>
<feature type="binding site" evidence="6">
    <location>
        <position position="166"/>
    </location>
    <ligand>
        <name>(6S)-NADPHX</name>
        <dbReference type="ChEBI" id="CHEBI:64076"/>
    </ligand>
</feature>
<evidence type="ECO:0000256" key="5">
    <source>
        <dbReference type="ARBA" id="ARBA00023239"/>
    </source>
</evidence>
<dbReference type="PANTHER" id="PTHR12592">
    <property type="entry name" value="ATP-DEPENDENT (S)-NAD(P)H-HYDRATE DEHYDRATASE FAMILY MEMBER"/>
    <property type="match status" value="1"/>
</dbReference>
<keyword evidence="3 6" id="KW-0521">NADP</keyword>
<dbReference type="EMBL" id="JAUKVY010000058">
    <property type="protein sequence ID" value="MDO1538029.1"/>
    <property type="molecule type" value="Genomic_DNA"/>
</dbReference>
<dbReference type="NCBIfam" id="TIGR00196">
    <property type="entry name" value="yjeF_cterm"/>
    <property type="match status" value="1"/>
</dbReference>
<accession>A0ABT8SGI3</accession>
<sequence length="301" mass="30222">MAATGSRPKRLTPAALARWPLPKPGEDADKEDRGHVLIVAGSVEMPGAALLAAVAALRAGAGKLTIAAPAGIAHGLAFAVPEARVVGLAQARSGALLARAGDPLAAVAGHVRALVVGPGMQHERSIVALVRALMPLFSHATVVLDALAMSVVRNGELDQPVVMTPHAGEMAYLSGRSKEAVCEDPVAAAREAASRWNACVALKGGSTVIASPDGAMWQFDDGAAGLATSGSGDTLAGLIGGLAARGLQPLPACAWGVAAHASAGAALSRRHGPLGYLARELAAELPASLHALGKRSAPRRG</sequence>
<dbReference type="HAMAP" id="MF_01965">
    <property type="entry name" value="NADHX_dehydratase"/>
    <property type="match status" value="1"/>
</dbReference>
<feature type="binding site" evidence="6">
    <location>
        <position position="48"/>
    </location>
    <ligand>
        <name>(6S)-NADPHX</name>
        <dbReference type="ChEBI" id="CHEBI:64076"/>
    </ligand>
</feature>
<feature type="binding site" evidence="6">
    <location>
        <position position="119"/>
    </location>
    <ligand>
        <name>(6S)-NADPHX</name>
        <dbReference type="ChEBI" id="CHEBI:64076"/>
    </ligand>
</feature>
<comment type="cofactor">
    <cofactor evidence="6">
        <name>Mg(2+)</name>
        <dbReference type="ChEBI" id="CHEBI:18420"/>
    </cofactor>
</comment>
<dbReference type="Gene3D" id="3.40.1190.20">
    <property type="match status" value="1"/>
</dbReference>
<evidence type="ECO:0000256" key="6">
    <source>
        <dbReference type="HAMAP-Rule" id="MF_01965"/>
    </source>
</evidence>
<keyword evidence="5 6" id="KW-0456">Lyase</keyword>
<keyword evidence="10" id="KW-1185">Reference proteome</keyword>
<dbReference type="PROSITE" id="PS51383">
    <property type="entry name" value="YJEF_C_3"/>
    <property type="match status" value="1"/>
</dbReference>
<feature type="binding site" evidence="6">
    <location>
        <position position="232"/>
    </location>
    <ligand>
        <name>AMP</name>
        <dbReference type="ChEBI" id="CHEBI:456215"/>
    </ligand>
</feature>
<evidence type="ECO:0000256" key="1">
    <source>
        <dbReference type="ARBA" id="ARBA00022741"/>
    </source>
</evidence>
<evidence type="ECO:0000313" key="10">
    <source>
        <dbReference type="Proteomes" id="UP001169027"/>
    </source>
</evidence>
<protein>
    <recommendedName>
        <fullName evidence="6">ADP-dependent (S)-NAD(P)H-hydrate dehydratase</fullName>
        <ecNumber evidence="6">4.2.1.136</ecNumber>
    </recommendedName>
    <alternativeName>
        <fullName evidence="6">ADP-dependent NAD(P)HX dehydratase</fullName>
    </alternativeName>
</protein>
<evidence type="ECO:0000256" key="7">
    <source>
        <dbReference type="SAM" id="MobiDB-lite"/>
    </source>
</evidence>
<keyword evidence="2 6" id="KW-0067">ATP-binding</keyword>
<evidence type="ECO:0000259" key="8">
    <source>
        <dbReference type="PROSITE" id="PS51383"/>
    </source>
</evidence>
<gene>
    <name evidence="6" type="primary">nnrD</name>
    <name evidence="9" type="ORF">Q2T77_37975</name>
</gene>
<organism evidence="9 10">
    <name type="scientific">Variovorax ginsengisoli</name>
    <dbReference type="NCBI Taxonomy" id="363844"/>
    <lineage>
        <taxon>Bacteria</taxon>
        <taxon>Pseudomonadati</taxon>
        <taxon>Pseudomonadota</taxon>
        <taxon>Betaproteobacteria</taxon>
        <taxon>Burkholderiales</taxon>
        <taxon>Comamonadaceae</taxon>
        <taxon>Variovorax</taxon>
    </lineage>
</organism>
<dbReference type="Proteomes" id="UP001169027">
    <property type="component" value="Unassembled WGS sequence"/>
</dbReference>
<dbReference type="Pfam" id="PF01256">
    <property type="entry name" value="Carb_kinase"/>
    <property type="match status" value="1"/>
</dbReference>
<evidence type="ECO:0000313" key="9">
    <source>
        <dbReference type="EMBL" id="MDO1538029.1"/>
    </source>
</evidence>
<comment type="similarity">
    <text evidence="6">Belongs to the NnrD/CARKD family.</text>
</comment>
<comment type="catalytic activity">
    <reaction evidence="6">
        <text>(6S)-NADPHX + ADP = AMP + phosphate + NADPH + H(+)</text>
        <dbReference type="Rhea" id="RHEA:32235"/>
        <dbReference type="ChEBI" id="CHEBI:15378"/>
        <dbReference type="ChEBI" id="CHEBI:43474"/>
        <dbReference type="ChEBI" id="CHEBI:57783"/>
        <dbReference type="ChEBI" id="CHEBI:64076"/>
        <dbReference type="ChEBI" id="CHEBI:456215"/>
        <dbReference type="ChEBI" id="CHEBI:456216"/>
        <dbReference type="EC" id="4.2.1.136"/>
    </reaction>
</comment>
<proteinExistence type="inferred from homology"/>
<dbReference type="InterPro" id="IPR000631">
    <property type="entry name" value="CARKD"/>
</dbReference>
<comment type="caution">
    <text evidence="9">The sequence shown here is derived from an EMBL/GenBank/DDBJ whole genome shotgun (WGS) entry which is preliminary data.</text>
</comment>
<feature type="domain" description="YjeF C-terminal" evidence="8">
    <location>
        <begin position="13"/>
        <end position="292"/>
    </location>
</feature>
<dbReference type="EC" id="4.2.1.136" evidence="6"/>
<dbReference type="RefSeq" id="WP_301816437.1">
    <property type="nucleotide sequence ID" value="NZ_JAUJZH010000058.1"/>
</dbReference>
<dbReference type="InterPro" id="IPR029056">
    <property type="entry name" value="Ribokinase-like"/>
</dbReference>
<evidence type="ECO:0000256" key="4">
    <source>
        <dbReference type="ARBA" id="ARBA00023027"/>
    </source>
</evidence>
<feature type="binding site" evidence="6">
    <location>
        <position position="233"/>
    </location>
    <ligand>
        <name>(6S)-NADPHX</name>
        <dbReference type="ChEBI" id="CHEBI:64076"/>
    </ligand>
</feature>
<dbReference type="CDD" id="cd01171">
    <property type="entry name" value="YXKO-related"/>
    <property type="match status" value="1"/>
</dbReference>
<comment type="function">
    <text evidence="6">Catalyzes the dehydration of the S-form of NAD(P)HX at the expense of ADP, which is converted to AMP. Together with NAD(P)HX epimerase, which catalyzes the epimerization of the S- and R-forms, the enzyme allows the repair of both epimers of NAD(P)HX, a damaged form of NAD(P)H that is a result of enzymatic or heat-dependent hydration.</text>
</comment>
<feature type="binding site" evidence="6">
    <location>
        <begin position="203"/>
        <end position="207"/>
    </location>
    <ligand>
        <name>AMP</name>
        <dbReference type="ChEBI" id="CHEBI:456215"/>
    </ligand>
</feature>